<dbReference type="InterPro" id="IPR044845">
    <property type="entry name" value="HPAT/SRGT1-like"/>
</dbReference>
<keyword evidence="5" id="KW-1133">Transmembrane helix</keyword>
<dbReference type="GO" id="GO:0016020">
    <property type="term" value="C:membrane"/>
    <property type="evidence" value="ECO:0007669"/>
    <property type="project" value="UniProtKB-SubCell"/>
</dbReference>
<evidence type="ECO:0000256" key="4">
    <source>
        <dbReference type="ARBA" id="ARBA00022692"/>
    </source>
</evidence>
<dbReference type="EMBL" id="SIDB01000011">
    <property type="protein sequence ID" value="KAI3426203.1"/>
    <property type="molecule type" value="Genomic_DNA"/>
</dbReference>
<dbReference type="PANTHER" id="PTHR31485">
    <property type="entry name" value="PEPTIDYL SERINE ALPHA-GALACTOSYLTRANSFERASE"/>
    <property type="match status" value="1"/>
</dbReference>
<dbReference type="AlphaFoldDB" id="A0A9D4TIA3"/>
<reference evidence="8" key="2">
    <citation type="submission" date="2020-11" db="EMBL/GenBank/DDBJ databases">
        <authorList>
            <person name="Cecchin M."/>
            <person name="Marcolungo L."/>
            <person name="Rossato M."/>
            <person name="Girolomoni L."/>
            <person name="Cosentino E."/>
            <person name="Cuine S."/>
            <person name="Li-Beisson Y."/>
            <person name="Delledonne M."/>
            <person name="Ballottari M."/>
        </authorList>
    </citation>
    <scope>NUCLEOTIDE SEQUENCE</scope>
    <source>
        <strain evidence="8">211/11P</strain>
        <tissue evidence="8">Whole cell</tissue>
    </source>
</reference>
<protein>
    <recommendedName>
        <fullName evidence="7">Hydroxyproline O-arabinosyltransferase-like domain-containing protein</fullName>
    </recommendedName>
</protein>
<keyword evidence="3" id="KW-0808">Transferase</keyword>
<evidence type="ECO:0000256" key="1">
    <source>
        <dbReference type="ARBA" id="ARBA00004167"/>
    </source>
</evidence>
<reference evidence="8" key="1">
    <citation type="journal article" date="2019" name="Plant J.">
        <title>Chlorella vulgaris genome assembly and annotation reveals the molecular basis for metabolic acclimation to high light conditions.</title>
        <authorList>
            <person name="Cecchin M."/>
            <person name="Marcolungo L."/>
            <person name="Rossato M."/>
            <person name="Girolomoni L."/>
            <person name="Cosentino E."/>
            <person name="Cuine S."/>
            <person name="Li-Beisson Y."/>
            <person name="Delledonne M."/>
            <person name="Ballottari M."/>
        </authorList>
    </citation>
    <scope>NUCLEOTIDE SEQUENCE</scope>
    <source>
        <strain evidence="8">211/11P</strain>
    </source>
</reference>
<sequence>MVMGTAHAVIDTQGAMHYGSAADSQQQETAAVKGAAASGKAAGLTGGSSKQAAQDTVHTLCTGNGSPYQNYQLRIAYATYKLVQAMPGGERHVAFTRILHRTKPDQLMGEIETFRADPLQPSCDDWCEYPVSDRGNAVRQFFDAAAKEPSMIRGEWIYMIESDYVFMKPLPLPDAAAQARFKAWGYPFDYIRPTAHPQAMKKLWPEGKLEDIPGTGPAPLLMRTADWRQVTPDWEKYTAKVEADAELTKQLGWVREMYALSVALAVNGMNAELQPIGQSNFIAQLPIEDTLGSAHAFHYTQCTIIKTVAGDKDVWAYDKRFHTSLEESLTVPSIEPPPEYQEGWKTIEGKPITPQLLASIASMIAQMNRGIATLQPLPAR</sequence>
<keyword evidence="6" id="KW-0472">Membrane</keyword>
<evidence type="ECO:0000259" key="7">
    <source>
        <dbReference type="Pfam" id="PF23452"/>
    </source>
</evidence>
<feature type="domain" description="Hydroxyproline O-arabinosyltransferase-like" evidence="7">
    <location>
        <begin position="58"/>
        <end position="329"/>
    </location>
</feature>
<dbReference type="InterPro" id="IPR056508">
    <property type="entry name" value="HPAT-like"/>
</dbReference>
<evidence type="ECO:0000256" key="6">
    <source>
        <dbReference type="ARBA" id="ARBA00023136"/>
    </source>
</evidence>
<evidence type="ECO:0000256" key="5">
    <source>
        <dbReference type="ARBA" id="ARBA00022989"/>
    </source>
</evidence>
<name>A0A9D4TIA3_CHLVU</name>
<gene>
    <name evidence="8" type="ORF">D9Q98_008580</name>
</gene>
<dbReference type="Proteomes" id="UP001055712">
    <property type="component" value="Unassembled WGS sequence"/>
</dbReference>
<evidence type="ECO:0000313" key="8">
    <source>
        <dbReference type="EMBL" id="KAI3426203.1"/>
    </source>
</evidence>
<proteinExistence type="predicted"/>
<comment type="caution">
    <text evidence="8">The sequence shown here is derived from an EMBL/GenBank/DDBJ whole genome shotgun (WGS) entry which is preliminary data.</text>
</comment>
<accession>A0A9D4TIA3</accession>
<dbReference type="PANTHER" id="PTHR31485:SF17">
    <property type="match status" value="1"/>
</dbReference>
<dbReference type="Pfam" id="PF23452">
    <property type="entry name" value="HPAT"/>
    <property type="match status" value="1"/>
</dbReference>
<evidence type="ECO:0000313" key="9">
    <source>
        <dbReference type="Proteomes" id="UP001055712"/>
    </source>
</evidence>
<evidence type="ECO:0000256" key="3">
    <source>
        <dbReference type="ARBA" id="ARBA00022679"/>
    </source>
</evidence>
<comment type="subcellular location">
    <subcellularLocation>
        <location evidence="1">Membrane</location>
        <topology evidence="1">Single-pass membrane protein</topology>
    </subcellularLocation>
</comment>
<organism evidence="8 9">
    <name type="scientific">Chlorella vulgaris</name>
    <name type="common">Green alga</name>
    <dbReference type="NCBI Taxonomy" id="3077"/>
    <lineage>
        <taxon>Eukaryota</taxon>
        <taxon>Viridiplantae</taxon>
        <taxon>Chlorophyta</taxon>
        <taxon>core chlorophytes</taxon>
        <taxon>Trebouxiophyceae</taxon>
        <taxon>Chlorellales</taxon>
        <taxon>Chlorellaceae</taxon>
        <taxon>Chlorella clade</taxon>
        <taxon>Chlorella</taxon>
    </lineage>
</organism>
<evidence type="ECO:0000256" key="2">
    <source>
        <dbReference type="ARBA" id="ARBA00022676"/>
    </source>
</evidence>
<keyword evidence="9" id="KW-1185">Reference proteome</keyword>
<keyword evidence="2" id="KW-0328">Glycosyltransferase</keyword>
<dbReference type="OrthoDB" id="2016014at2759"/>
<dbReference type="GO" id="GO:0016757">
    <property type="term" value="F:glycosyltransferase activity"/>
    <property type="evidence" value="ECO:0007669"/>
    <property type="project" value="UniProtKB-KW"/>
</dbReference>
<keyword evidence="4" id="KW-0812">Transmembrane</keyword>